<evidence type="ECO:0000313" key="2">
    <source>
        <dbReference type="EMBL" id="EXJ68560.1"/>
    </source>
</evidence>
<dbReference type="EMBL" id="AMGX01000013">
    <property type="protein sequence ID" value="EXJ68560.1"/>
    <property type="molecule type" value="Genomic_DNA"/>
</dbReference>
<sequence length="214" mass="23825">MADQGEQASSGQDANKSVSGAFFPWQDISVTRGTTPIISLLCQLMVGFIVSLKVALLASGPAIKQIGEQEIQTTGWTLTLRVWPALFLIIGHIIMTGYVLWVAYLNRRKSTGLRWDPVTIADYCALFAHCDVAEYFSSLELLHNRNAKQVLSKNHRFRLGYWEKPIPGPPERFVLVYGIGTTWKQAGTLCGFICMDKCSPNDSSRTNVVRTQLV</sequence>
<evidence type="ECO:0000256" key="1">
    <source>
        <dbReference type="SAM" id="Phobius"/>
    </source>
</evidence>
<keyword evidence="3" id="KW-1185">Reference proteome</keyword>
<gene>
    <name evidence="2" type="ORF">A1O5_08354</name>
</gene>
<dbReference type="STRING" id="1182543.W9WU51"/>
<dbReference type="HOGENOM" id="CLU_1288785_0_0_1"/>
<dbReference type="AlphaFoldDB" id="W9WU51"/>
<feature type="transmembrane region" description="Helical" evidence="1">
    <location>
        <begin position="37"/>
        <end position="63"/>
    </location>
</feature>
<protein>
    <submittedName>
        <fullName evidence="2">Uncharacterized protein</fullName>
    </submittedName>
</protein>
<dbReference type="OrthoDB" id="3057599at2759"/>
<dbReference type="GeneID" id="19193053"/>
<organism evidence="2 3">
    <name type="scientific">Cladophialophora psammophila CBS 110553</name>
    <dbReference type="NCBI Taxonomy" id="1182543"/>
    <lineage>
        <taxon>Eukaryota</taxon>
        <taxon>Fungi</taxon>
        <taxon>Dikarya</taxon>
        <taxon>Ascomycota</taxon>
        <taxon>Pezizomycotina</taxon>
        <taxon>Eurotiomycetes</taxon>
        <taxon>Chaetothyriomycetidae</taxon>
        <taxon>Chaetothyriales</taxon>
        <taxon>Herpotrichiellaceae</taxon>
        <taxon>Cladophialophora</taxon>
    </lineage>
</organism>
<keyword evidence="1" id="KW-0812">Transmembrane</keyword>
<dbReference type="RefSeq" id="XP_007747126.1">
    <property type="nucleotide sequence ID" value="XM_007748936.1"/>
</dbReference>
<keyword evidence="1" id="KW-1133">Transmembrane helix</keyword>
<name>W9WU51_9EURO</name>
<dbReference type="Proteomes" id="UP000019471">
    <property type="component" value="Unassembled WGS sequence"/>
</dbReference>
<accession>W9WU51</accession>
<proteinExistence type="predicted"/>
<comment type="caution">
    <text evidence="2">The sequence shown here is derived from an EMBL/GenBank/DDBJ whole genome shotgun (WGS) entry which is preliminary data.</text>
</comment>
<evidence type="ECO:0000313" key="3">
    <source>
        <dbReference type="Proteomes" id="UP000019471"/>
    </source>
</evidence>
<reference evidence="2 3" key="1">
    <citation type="submission" date="2013-03" db="EMBL/GenBank/DDBJ databases">
        <title>The Genome Sequence of Cladophialophora psammophila CBS 110553.</title>
        <authorList>
            <consortium name="The Broad Institute Genomics Platform"/>
            <person name="Cuomo C."/>
            <person name="de Hoog S."/>
            <person name="Gorbushina A."/>
            <person name="Walker B."/>
            <person name="Young S.K."/>
            <person name="Zeng Q."/>
            <person name="Gargeya S."/>
            <person name="Fitzgerald M."/>
            <person name="Haas B."/>
            <person name="Abouelleil A."/>
            <person name="Allen A.W."/>
            <person name="Alvarado L."/>
            <person name="Arachchi H.M."/>
            <person name="Berlin A.M."/>
            <person name="Chapman S.B."/>
            <person name="Gainer-Dewar J."/>
            <person name="Goldberg J."/>
            <person name="Griggs A."/>
            <person name="Gujja S."/>
            <person name="Hansen M."/>
            <person name="Howarth C."/>
            <person name="Imamovic A."/>
            <person name="Ireland A."/>
            <person name="Larimer J."/>
            <person name="McCowan C."/>
            <person name="Murphy C."/>
            <person name="Pearson M."/>
            <person name="Poon T.W."/>
            <person name="Priest M."/>
            <person name="Roberts A."/>
            <person name="Saif S."/>
            <person name="Shea T."/>
            <person name="Sisk P."/>
            <person name="Sykes S."/>
            <person name="Wortman J."/>
            <person name="Nusbaum C."/>
            <person name="Birren B."/>
        </authorList>
    </citation>
    <scope>NUCLEOTIDE SEQUENCE [LARGE SCALE GENOMIC DNA]</scope>
    <source>
        <strain evidence="2 3">CBS 110553</strain>
    </source>
</reference>
<keyword evidence="1" id="KW-0472">Membrane</keyword>
<feature type="transmembrane region" description="Helical" evidence="1">
    <location>
        <begin position="83"/>
        <end position="105"/>
    </location>
</feature>